<reference evidence="2 3" key="1">
    <citation type="submission" date="2023-01" db="EMBL/GenBank/DDBJ databases">
        <title>Vibrio sp. KJ40-1 sp.nov, isolated from marine algae.</title>
        <authorList>
            <person name="Butt M."/>
            <person name="Kim J.M.J."/>
            <person name="Jeon C.O.C."/>
        </authorList>
    </citation>
    <scope>NUCLEOTIDE SEQUENCE [LARGE SCALE GENOMIC DNA]</scope>
    <source>
        <strain evidence="2 3">KJ40-1</strain>
    </source>
</reference>
<dbReference type="EMBL" id="JAQLOI010000003">
    <property type="protein sequence ID" value="MDB1125687.1"/>
    <property type="molecule type" value="Genomic_DNA"/>
</dbReference>
<feature type="compositionally biased region" description="Basic and acidic residues" evidence="1">
    <location>
        <begin position="346"/>
        <end position="359"/>
    </location>
</feature>
<dbReference type="PANTHER" id="PTHR43628:SF1">
    <property type="entry name" value="CHITIN SYNTHASE REGULATORY FACTOR 2-RELATED"/>
    <property type="match status" value="1"/>
</dbReference>
<comment type="caution">
    <text evidence="2">The sequence shown here is derived from an EMBL/GenBank/DDBJ whole genome shotgun (WGS) entry which is preliminary data.</text>
</comment>
<dbReference type="InterPro" id="IPR011990">
    <property type="entry name" value="TPR-like_helical_dom_sf"/>
</dbReference>
<gene>
    <name evidence="2" type="ORF">PGX00_19295</name>
</gene>
<dbReference type="Proteomes" id="UP001210678">
    <property type="component" value="Unassembled WGS sequence"/>
</dbReference>
<organism evidence="2 3">
    <name type="scientific">Vibrio algarum</name>
    <dbReference type="NCBI Taxonomy" id="3020714"/>
    <lineage>
        <taxon>Bacteria</taxon>
        <taxon>Pseudomonadati</taxon>
        <taxon>Pseudomonadota</taxon>
        <taxon>Gammaproteobacteria</taxon>
        <taxon>Vibrionales</taxon>
        <taxon>Vibrionaceae</taxon>
        <taxon>Vibrio</taxon>
    </lineage>
</organism>
<keyword evidence="3" id="KW-1185">Reference proteome</keyword>
<dbReference type="InterPro" id="IPR052945">
    <property type="entry name" value="Mitotic_Regulator"/>
</dbReference>
<dbReference type="SUPFAM" id="SSF81901">
    <property type="entry name" value="HCP-like"/>
    <property type="match status" value="1"/>
</dbReference>
<sequence length="375" mass="42400">MTIAIGATGVSLLFIVGWMASLSAKKKRLAEEKIERERMYRRAIERQRHEEKKERLFKAETGHIPTQLYLAKEAEIQNPREALYWYEQAAAQENEMGMYGVVRVCGRAKEDIVLIEKSKFWQTAIEAHNGNVLAKFEMGKALIGGKGIEANIEKGIATIEEVANGDHIEAQIYMGDWYNAEANLHPNPKLSAEWHFKAAQQDSIEGQIKLGEHYRDGIGVEKNILRATYWYELAAEQADPRAQYFAGDIWIGRGSKGNAIAYLWLYISAYFGYEKAKARRDDVGNILGVDAVVGLQEMAKPLLRKLADGAIEKHSMIKALNKLYKRSTYFPEIDGNEFLVYEKNNAETENKEADEKQNKDSGGGLDFSISPIDKQ</sequence>
<dbReference type="Gene3D" id="1.25.40.10">
    <property type="entry name" value="Tetratricopeptide repeat domain"/>
    <property type="match status" value="1"/>
</dbReference>
<dbReference type="RefSeq" id="WP_272139614.1">
    <property type="nucleotide sequence ID" value="NZ_JAQLOI010000003.1"/>
</dbReference>
<protein>
    <submittedName>
        <fullName evidence="2">Tetratricopeptide repeat protein</fullName>
    </submittedName>
</protein>
<proteinExistence type="predicted"/>
<name>A0ABT4YWC4_9VIBR</name>
<dbReference type="Pfam" id="PF08238">
    <property type="entry name" value="Sel1"/>
    <property type="match status" value="4"/>
</dbReference>
<feature type="region of interest" description="Disordered" evidence="1">
    <location>
        <begin position="346"/>
        <end position="375"/>
    </location>
</feature>
<accession>A0ABT4YWC4</accession>
<evidence type="ECO:0000256" key="1">
    <source>
        <dbReference type="SAM" id="MobiDB-lite"/>
    </source>
</evidence>
<dbReference type="SMART" id="SM00671">
    <property type="entry name" value="SEL1"/>
    <property type="match status" value="4"/>
</dbReference>
<evidence type="ECO:0000313" key="3">
    <source>
        <dbReference type="Proteomes" id="UP001210678"/>
    </source>
</evidence>
<evidence type="ECO:0000313" key="2">
    <source>
        <dbReference type="EMBL" id="MDB1125687.1"/>
    </source>
</evidence>
<dbReference type="PANTHER" id="PTHR43628">
    <property type="entry name" value="ACTIVATOR OF C KINASE PROTEIN 1-RELATED"/>
    <property type="match status" value="1"/>
</dbReference>
<dbReference type="InterPro" id="IPR006597">
    <property type="entry name" value="Sel1-like"/>
</dbReference>